<comment type="caution">
    <text evidence="2">The sequence shown here is derived from an EMBL/GenBank/DDBJ whole genome shotgun (WGS) entry which is preliminary data.</text>
</comment>
<evidence type="ECO:0008006" key="4">
    <source>
        <dbReference type="Google" id="ProtNLM"/>
    </source>
</evidence>
<feature type="compositionally biased region" description="Acidic residues" evidence="1">
    <location>
        <begin position="65"/>
        <end position="74"/>
    </location>
</feature>
<evidence type="ECO:0000256" key="1">
    <source>
        <dbReference type="SAM" id="MobiDB-lite"/>
    </source>
</evidence>
<name>A0ABW6KDX3_9BACI</name>
<protein>
    <recommendedName>
        <fullName evidence="4">Lipoprotein</fullName>
    </recommendedName>
</protein>
<proteinExistence type="predicted"/>
<feature type="compositionally biased region" description="Low complexity" evidence="1">
    <location>
        <begin position="42"/>
        <end position="61"/>
    </location>
</feature>
<dbReference type="EMBL" id="JBIACK010000009">
    <property type="protein sequence ID" value="MFE8702372.1"/>
    <property type="molecule type" value="Genomic_DNA"/>
</dbReference>
<sequence>MKKVFQIFVIVFMVLTGCTISEETTDPKTNPDTEQPEKGNQNEDSSSDNNNQPDNQGNEDQQSNDIEDEGIDDQQSDHNEDQHTENIQQYFPKEKQKKFFKGIGNEFAEESEWFYEQEGNYLPSVLENGGTRILKVYKLTSEGLYLVYEEPEFYRDEIPSMETLQSAFKEKPLLLSSLKEGSFIGSWKVIKTNEELTVPLGEMDHVMVLEHSNGDGSISRQYWAPTFGLVKKEFYMEHEDGNETMVTSELERVEGH</sequence>
<organism evidence="2 3">
    <name type="scientific">Cytobacillus spartinae</name>
    <dbReference type="NCBI Taxonomy" id="3299023"/>
    <lineage>
        <taxon>Bacteria</taxon>
        <taxon>Bacillati</taxon>
        <taxon>Bacillota</taxon>
        <taxon>Bacilli</taxon>
        <taxon>Bacillales</taxon>
        <taxon>Bacillaceae</taxon>
        <taxon>Cytobacillus</taxon>
    </lineage>
</organism>
<reference evidence="2 3" key="1">
    <citation type="submission" date="2024-08" db="EMBL/GenBank/DDBJ databases">
        <title>Two novel Cytobacillus novel species.</title>
        <authorList>
            <person name="Liu G."/>
        </authorList>
    </citation>
    <scope>NUCLEOTIDE SEQUENCE [LARGE SCALE GENOMIC DNA]</scope>
    <source>
        <strain evidence="2 3">FJAT-54145</strain>
    </source>
</reference>
<evidence type="ECO:0000313" key="2">
    <source>
        <dbReference type="EMBL" id="MFE8702372.1"/>
    </source>
</evidence>
<keyword evidence="3" id="KW-1185">Reference proteome</keyword>
<dbReference type="PROSITE" id="PS51257">
    <property type="entry name" value="PROKAR_LIPOPROTEIN"/>
    <property type="match status" value="1"/>
</dbReference>
<feature type="region of interest" description="Disordered" evidence="1">
    <location>
        <begin position="22"/>
        <end position="89"/>
    </location>
</feature>
<feature type="compositionally biased region" description="Basic and acidic residues" evidence="1">
    <location>
        <begin position="75"/>
        <end position="84"/>
    </location>
</feature>
<dbReference type="RefSeq" id="WP_389362339.1">
    <property type="nucleotide sequence ID" value="NZ_JBIACK010000009.1"/>
</dbReference>
<gene>
    <name evidence="2" type="ORF">ACFYKX_17380</name>
</gene>
<evidence type="ECO:0000313" key="3">
    <source>
        <dbReference type="Proteomes" id="UP001601059"/>
    </source>
</evidence>
<feature type="compositionally biased region" description="Basic and acidic residues" evidence="1">
    <location>
        <begin position="25"/>
        <end position="41"/>
    </location>
</feature>
<dbReference type="Proteomes" id="UP001601059">
    <property type="component" value="Unassembled WGS sequence"/>
</dbReference>
<accession>A0ABW6KDX3</accession>